<reference evidence="1" key="1">
    <citation type="submission" date="2023-05" db="EMBL/GenBank/DDBJ databases">
        <title>Genome and transcriptome analyses reveal genes involved in the formation of fine ridges on petal epidermal cells in Hibiscus trionum.</title>
        <authorList>
            <person name="Koshimizu S."/>
            <person name="Masuda S."/>
            <person name="Ishii T."/>
            <person name="Shirasu K."/>
            <person name="Hoshino A."/>
            <person name="Arita M."/>
        </authorList>
    </citation>
    <scope>NUCLEOTIDE SEQUENCE</scope>
    <source>
        <strain evidence="1">Hamamatsu line</strain>
    </source>
</reference>
<dbReference type="Proteomes" id="UP001165190">
    <property type="component" value="Unassembled WGS sequence"/>
</dbReference>
<sequence>MTLSLIAEHLKENMDTLSKIVDCPPEIKIKFVAMSRRKQLLSDDFLISMANSSWSILDLPGSEVTDVGITKVAELCISLRALDMSRCKSITADGVSKLVQQCKALKTIRFGGCSLSEAWTH</sequence>
<protein>
    <recommendedName>
        <fullName evidence="3">RNI-like superfamily protein</fullName>
    </recommendedName>
</protein>
<dbReference type="EMBL" id="BSYR01000056">
    <property type="protein sequence ID" value="GMJ10350.1"/>
    <property type="molecule type" value="Genomic_DNA"/>
</dbReference>
<accession>A0A9W7JAM4</accession>
<evidence type="ECO:0000313" key="1">
    <source>
        <dbReference type="EMBL" id="GMJ10350.1"/>
    </source>
</evidence>
<comment type="caution">
    <text evidence="1">The sequence shown here is derived from an EMBL/GenBank/DDBJ whole genome shotgun (WGS) entry which is preliminary data.</text>
</comment>
<keyword evidence="2" id="KW-1185">Reference proteome</keyword>
<gene>
    <name evidence="1" type="ORF">HRI_004704200</name>
</gene>
<dbReference type="InterPro" id="IPR032675">
    <property type="entry name" value="LRR_dom_sf"/>
</dbReference>
<dbReference type="Gene3D" id="3.80.10.10">
    <property type="entry name" value="Ribonuclease Inhibitor"/>
    <property type="match status" value="1"/>
</dbReference>
<dbReference type="SUPFAM" id="SSF52047">
    <property type="entry name" value="RNI-like"/>
    <property type="match status" value="1"/>
</dbReference>
<dbReference type="AlphaFoldDB" id="A0A9W7JAM4"/>
<dbReference type="OrthoDB" id="1739709at2759"/>
<evidence type="ECO:0008006" key="3">
    <source>
        <dbReference type="Google" id="ProtNLM"/>
    </source>
</evidence>
<proteinExistence type="predicted"/>
<organism evidence="1 2">
    <name type="scientific">Hibiscus trionum</name>
    <name type="common">Flower of an hour</name>
    <dbReference type="NCBI Taxonomy" id="183268"/>
    <lineage>
        <taxon>Eukaryota</taxon>
        <taxon>Viridiplantae</taxon>
        <taxon>Streptophyta</taxon>
        <taxon>Embryophyta</taxon>
        <taxon>Tracheophyta</taxon>
        <taxon>Spermatophyta</taxon>
        <taxon>Magnoliopsida</taxon>
        <taxon>eudicotyledons</taxon>
        <taxon>Gunneridae</taxon>
        <taxon>Pentapetalae</taxon>
        <taxon>rosids</taxon>
        <taxon>malvids</taxon>
        <taxon>Malvales</taxon>
        <taxon>Malvaceae</taxon>
        <taxon>Malvoideae</taxon>
        <taxon>Hibiscus</taxon>
    </lineage>
</organism>
<name>A0A9W7JAM4_HIBTR</name>
<evidence type="ECO:0000313" key="2">
    <source>
        <dbReference type="Proteomes" id="UP001165190"/>
    </source>
</evidence>